<evidence type="ECO:0000313" key="1">
    <source>
        <dbReference type="EMBL" id="KAJ8113551.1"/>
    </source>
</evidence>
<protein>
    <submittedName>
        <fullName evidence="1">Uncharacterized protein</fullName>
    </submittedName>
</protein>
<dbReference type="EMBL" id="JAPESX010001515">
    <property type="protein sequence ID" value="KAJ8113551.1"/>
    <property type="molecule type" value="Genomic_DNA"/>
</dbReference>
<gene>
    <name evidence="1" type="ORF">ONZ43_g5128</name>
</gene>
<reference evidence="1" key="1">
    <citation type="submission" date="2022-11" db="EMBL/GenBank/DDBJ databases">
        <title>Genome Sequence of Nemania bipapillata.</title>
        <authorList>
            <person name="Buettner E."/>
        </authorList>
    </citation>
    <scope>NUCLEOTIDE SEQUENCE</scope>
    <source>
        <strain evidence="1">CP14</strain>
    </source>
</reference>
<evidence type="ECO:0000313" key="2">
    <source>
        <dbReference type="Proteomes" id="UP001153334"/>
    </source>
</evidence>
<proteinExistence type="predicted"/>
<name>A0ACC2IEC8_9PEZI</name>
<comment type="caution">
    <text evidence="1">The sequence shown here is derived from an EMBL/GenBank/DDBJ whole genome shotgun (WGS) entry which is preliminary data.</text>
</comment>
<sequence length="74" mass="8932">MRVIGEDNWDTELWEMTHDVAESRTPKFYFFFGRRDHWVADHYRDEFIRKRSAQAERTRLVVDESGLPHAFCIG</sequence>
<accession>A0ACC2IEC8</accession>
<organism evidence="1 2">
    <name type="scientific">Nemania bipapillata</name>
    <dbReference type="NCBI Taxonomy" id="110536"/>
    <lineage>
        <taxon>Eukaryota</taxon>
        <taxon>Fungi</taxon>
        <taxon>Dikarya</taxon>
        <taxon>Ascomycota</taxon>
        <taxon>Pezizomycotina</taxon>
        <taxon>Sordariomycetes</taxon>
        <taxon>Xylariomycetidae</taxon>
        <taxon>Xylariales</taxon>
        <taxon>Xylariaceae</taxon>
        <taxon>Nemania</taxon>
    </lineage>
</organism>
<keyword evidence="2" id="KW-1185">Reference proteome</keyword>
<dbReference type="Proteomes" id="UP001153334">
    <property type="component" value="Unassembled WGS sequence"/>
</dbReference>